<comment type="caution">
    <text evidence="2">The sequence shown here is derived from an EMBL/GenBank/DDBJ whole genome shotgun (WGS) entry which is preliminary data.</text>
</comment>
<gene>
    <name evidence="2" type="ORF">ACFQIC_13265</name>
</gene>
<dbReference type="Pfam" id="PF01928">
    <property type="entry name" value="CYTH"/>
    <property type="match status" value="1"/>
</dbReference>
<proteinExistence type="predicted"/>
<dbReference type="SUPFAM" id="SSF55154">
    <property type="entry name" value="CYTH-like phosphatases"/>
    <property type="match status" value="1"/>
</dbReference>
<sequence length="193" mass="23007">MSQEIEIEFKNLLTEEEYLKLYQDLSFESVELIEQTNYYFETEDFQLRQHGAALRIRRKGDQWTLTLKQPHSEGLLETHDVLAEDDVNQWMINRPTQTDSVENQLRELGVSLGDLRFMGSLITRRKEKSYKRTTVVLDHSFYFEKIDYELELEAPTVESGKRVFHELLEEYNIPQRDTDNKIKRFFDAKSQSD</sequence>
<keyword evidence="3" id="KW-1185">Reference proteome</keyword>
<dbReference type="EMBL" id="JBHSZV010000033">
    <property type="protein sequence ID" value="MFC7062808.1"/>
    <property type="molecule type" value="Genomic_DNA"/>
</dbReference>
<reference evidence="3" key="1">
    <citation type="journal article" date="2019" name="Int. J. Syst. Evol. Microbiol.">
        <title>The Global Catalogue of Microorganisms (GCM) 10K type strain sequencing project: providing services to taxonomists for standard genome sequencing and annotation.</title>
        <authorList>
            <consortium name="The Broad Institute Genomics Platform"/>
            <consortium name="The Broad Institute Genome Sequencing Center for Infectious Disease"/>
            <person name="Wu L."/>
            <person name="Ma J."/>
        </authorList>
    </citation>
    <scope>NUCLEOTIDE SEQUENCE [LARGE SCALE GENOMIC DNA]</scope>
    <source>
        <strain evidence="3">CGMCC 4.1621</strain>
    </source>
</reference>
<dbReference type="Gene3D" id="2.40.320.10">
    <property type="entry name" value="Hypothetical Protein Pfu-838710-001"/>
    <property type="match status" value="1"/>
</dbReference>
<dbReference type="PROSITE" id="PS51707">
    <property type="entry name" value="CYTH"/>
    <property type="match status" value="1"/>
</dbReference>
<evidence type="ECO:0000259" key="1">
    <source>
        <dbReference type="PROSITE" id="PS51707"/>
    </source>
</evidence>
<dbReference type="InterPro" id="IPR023577">
    <property type="entry name" value="CYTH_domain"/>
</dbReference>
<dbReference type="CDD" id="cd07762">
    <property type="entry name" value="CYTH-like_Pase_1"/>
    <property type="match status" value="1"/>
</dbReference>
<dbReference type="PIRSF" id="PIRSF012526">
    <property type="entry name" value="CYTH_UCP012526"/>
    <property type="match status" value="1"/>
</dbReference>
<dbReference type="InterPro" id="IPR033469">
    <property type="entry name" value="CYTH-like_dom_sf"/>
</dbReference>
<dbReference type="SMART" id="SM01118">
    <property type="entry name" value="CYTH"/>
    <property type="match status" value="1"/>
</dbReference>
<evidence type="ECO:0000313" key="2">
    <source>
        <dbReference type="EMBL" id="MFC7062808.1"/>
    </source>
</evidence>
<dbReference type="InterPro" id="IPR009195">
    <property type="entry name" value="Uncharacterised_YjbK"/>
</dbReference>
<feature type="domain" description="CYTH" evidence="1">
    <location>
        <begin position="4"/>
        <end position="192"/>
    </location>
</feature>
<evidence type="ECO:0000313" key="3">
    <source>
        <dbReference type="Proteomes" id="UP001596410"/>
    </source>
</evidence>
<protein>
    <submittedName>
        <fullName evidence="2">CYTH domain-containing protein</fullName>
    </submittedName>
</protein>
<organism evidence="2 3">
    <name type="scientific">Halobacillus seohaensis</name>
    <dbReference type="NCBI Taxonomy" id="447421"/>
    <lineage>
        <taxon>Bacteria</taxon>
        <taxon>Bacillati</taxon>
        <taxon>Bacillota</taxon>
        <taxon>Bacilli</taxon>
        <taxon>Bacillales</taxon>
        <taxon>Bacillaceae</taxon>
        <taxon>Halobacillus</taxon>
    </lineage>
</organism>
<accession>A0ABW2EKK0</accession>
<name>A0ABW2EKK0_9BACI</name>
<dbReference type="Proteomes" id="UP001596410">
    <property type="component" value="Unassembled WGS sequence"/>
</dbReference>
<dbReference type="RefSeq" id="WP_204710582.1">
    <property type="nucleotide sequence ID" value="NZ_JBHSZV010000033.1"/>
</dbReference>